<dbReference type="InterPro" id="IPR029063">
    <property type="entry name" value="SAM-dependent_MTases_sf"/>
</dbReference>
<dbReference type="GO" id="GO:0008757">
    <property type="term" value="F:S-adenosylmethionine-dependent methyltransferase activity"/>
    <property type="evidence" value="ECO:0007669"/>
    <property type="project" value="InterPro"/>
</dbReference>
<keyword evidence="3" id="KW-0489">Methyltransferase</keyword>
<protein>
    <submittedName>
        <fullName evidence="3">Methyltransferase domain protein</fullName>
    </submittedName>
</protein>
<dbReference type="Proteomes" id="UP000789941">
    <property type="component" value="Unassembled WGS sequence"/>
</dbReference>
<evidence type="ECO:0000259" key="2">
    <source>
        <dbReference type="Pfam" id="PF08241"/>
    </source>
</evidence>
<evidence type="ECO:0000313" key="3">
    <source>
        <dbReference type="EMBL" id="VVC04366.1"/>
    </source>
</evidence>
<keyword evidence="1" id="KW-1133">Transmembrane helix</keyword>
<dbReference type="AlphaFoldDB" id="A0A5E4LWW3"/>
<keyword evidence="1" id="KW-0472">Membrane</keyword>
<keyword evidence="1" id="KW-0812">Transmembrane</keyword>
<feature type="domain" description="Methyltransferase type 11" evidence="2">
    <location>
        <begin position="62"/>
        <end position="101"/>
    </location>
</feature>
<dbReference type="InterPro" id="IPR013216">
    <property type="entry name" value="Methyltransf_11"/>
</dbReference>
<evidence type="ECO:0000256" key="1">
    <source>
        <dbReference type="SAM" id="Phobius"/>
    </source>
</evidence>
<organism evidence="3 4">
    <name type="scientific">Candidatus Bilamarchaeum dharawalense</name>
    <dbReference type="NCBI Taxonomy" id="2885759"/>
    <lineage>
        <taxon>Archaea</taxon>
        <taxon>Candidatus Micrarchaeota</taxon>
        <taxon>Candidatus Micrarchaeia</taxon>
        <taxon>Candidatus Anstonellales</taxon>
        <taxon>Candidatus Bilamarchaeaceae</taxon>
        <taxon>Candidatus Bilamarchaeum</taxon>
    </lineage>
</organism>
<name>A0A5E4LWW3_9ARCH</name>
<proteinExistence type="predicted"/>
<gene>
    <name evidence="3" type="ORF">LFW2832_00902</name>
</gene>
<reference evidence="3 4" key="1">
    <citation type="submission" date="2019-08" db="EMBL/GenBank/DDBJ databases">
        <authorList>
            <person name="Vazquez-Campos X."/>
        </authorList>
    </citation>
    <scope>NUCLEOTIDE SEQUENCE [LARGE SCALE GENOMIC DNA]</scope>
    <source>
        <strain evidence="3">LFW-283_2</strain>
    </source>
</reference>
<feature type="transmembrane region" description="Helical" evidence="1">
    <location>
        <begin position="6"/>
        <end position="24"/>
    </location>
</feature>
<comment type="caution">
    <text evidence="3">The sequence shown here is derived from an EMBL/GenBank/DDBJ whole genome shotgun (WGS) entry which is preliminary data.</text>
</comment>
<dbReference type="GO" id="GO:0032259">
    <property type="term" value="P:methylation"/>
    <property type="evidence" value="ECO:0007669"/>
    <property type="project" value="UniProtKB-KW"/>
</dbReference>
<dbReference type="EMBL" id="CABMJJ010000009">
    <property type="protein sequence ID" value="VVC04366.1"/>
    <property type="molecule type" value="Genomic_DNA"/>
</dbReference>
<keyword evidence="3" id="KW-0808">Transferase</keyword>
<dbReference type="Pfam" id="PF08241">
    <property type="entry name" value="Methyltransf_11"/>
    <property type="match status" value="1"/>
</dbReference>
<sequence>MILEALLVLFALVIVTHIIDYYPLKLHYFKKQKWDLNIGCGPTDGGGLNADVVPRKVPNFVLIKDIYHLPFKNKQFKTVMASHIIEHVDDPEKFYKELSRVSENVIFLIPPVWDLAAAFNLPEHKWHFLTLGTKFVNTLPARVKLPYWWYHNMFGQRIE</sequence>
<accession>A0A5E4LWW3</accession>
<evidence type="ECO:0000313" key="4">
    <source>
        <dbReference type="Proteomes" id="UP000789941"/>
    </source>
</evidence>
<dbReference type="Gene3D" id="3.40.50.150">
    <property type="entry name" value="Vaccinia Virus protein VP39"/>
    <property type="match status" value="1"/>
</dbReference>
<dbReference type="SUPFAM" id="SSF53335">
    <property type="entry name" value="S-adenosyl-L-methionine-dependent methyltransferases"/>
    <property type="match status" value="1"/>
</dbReference>